<dbReference type="KEGG" id="mhe:MHC_03315"/>
<dbReference type="EMBL" id="CP003199">
    <property type="protein sequence ID" value="AEW45523.1"/>
    <property type="molecule type" value="Genomic_DNA"/>
</dbReference>
<protein>
    <submittedName>
        <fullName evidence="1">Uncharacterized protein</fullName>
    </submittedName>
</protein>
<dbReference type="STRING" id="1111676.MHC_03315"/>
<sequence>MSKTLITALAGLGTASAIGGGIYFANRNTSTPTIKETLKSRLVKEKYTLLSVDNSSHKDHWNKSLEKYKASHNNQTSYTEENLKDMCNGLLGKEDIKEEDYKIARKYCVVPRKISERLEDLGIAALKTTGTENGVDEKWKKLAGEYKKTGSGNQQLNGLDNSTVKDTGEELKKKCGEVFNKEHWEENYDSLLDNTKRWYTEVGFKQISAA</sequence>
<evidence type="ECO:0000313" key="2">
    <source>
        <dbReference type="Proteomes" id="UP000009135"/>
    </source>
</evidence>
<gene>
    <name evidence="1" type="ordered locus">MHC_03315</name>
</gene>
<organism evidence="1 2">
    <name type="scientific">Mycoplasma haemocanis (strain Illinois)</name>
    <dbReference type="NCBI Taxonomy" id="1111676"/>
    <lineage>
        <taxon>Bacteria</taxon>
        <taxon>Bacillati</taxon>
        <taxon>Mycoplasmatota</taxon>
        <taxon>Mollicutes</taxon>
        <taxon>Mycoplasmataceae</taxon>
        <taxon>Mycoplasma</taxon>
    </lineage>
</organism>
<dbReference type="Proteomes" id="UP000009135">
    <property type="component" value="Chromosome"/>
</dbReference>
<dbReference type="AlphaFoldDB" id="H6N7A1"/>
<dbReference type="OrthoDB" id="9828979at2"/>
<evidence type="ECO:0000313" key="1">
    <source>
        <dbReference type="EMBL" id="AEW45523.1"/>
    </source>
</evidence>
<proteinExistence type="predicted"/>
<name>H6N7A1_MYCHN</name>
<reference evidence="1 2" key="1">
    <citation type="journal article" date="2012" name="J. Bacteriol.">
        <title>Complete genome sequence of Mycoplasma haemocanis strain Illinois.</title>
        <authorList>
            <person name="do Nascimento N.C."/>
            <person name="Guimaraes A.M."/>
            <person name="Santos A.P."/>
            <person name="Sanmiguel P.J."/>
            <person name="Messick J.B."/>
        </authorList>
    </citation>
    <scope>NUCLEOTIDE SEQUENCE [LARGE SCALE GENOMIC DNA]</scope>
    <source>
        <strain evidence="1 2">Illinois</strain>
    </source>
</reference>
<keyword evidence="2" id="KW-1185">Reference proteome</keyword>
<dbReference type="HOGENOM" id="CLU_098620_3_0_14"/>
<accession>H6N7A1</accession>